<dbReference type="InterPro" id="IPR013216">
    <property type="entry name" value="Methyltransf_11"/>
</dbReference>
<accession>A0ABW0FK23</accession>
<dbReference type="PANTHER" id="PTHR43591:SF24">
    <property type="entry name" value="2-METHOXY-6-POLYPRENYL-1,4-BENZOQUINOL METHYLASE, MITOCHONDRIAL"/>
    <property type="match status" value="1"/>
</dbReference>
<protein>
    <submittedName>
        <fullName evidence="3">Class I SAM-dependent methyltransferase</fullName>
        <ecNumber evidence="3">2.1.1.-</ecNumber>
    </submittedName>
</protein>
<organism evidence="3 4">
    <name type="scientific">Brachybacterium tyrofermentans</name>
    <dbReference type="NCBI Taxonomy" id="47848"/>
    <lineage>
        <taxon>Bacteria</taxon>
        <taxon>Bacillati</taxon>
        <taxon>Actinomycetota</taxon>
        <taxon>Actinomycetes</taxon>
        <taxon>Micrococcales</taxon>
        <taxon>Dermabacteraceae</taxon>
        <taxon>Brachybacterium</taxon>
    </lineage>
</organism>
<dbReference type="CDD" id="cd02440">
    <property type="entry name" value="AdoMet_MTases"/>
    <property type="match status" value="1"/>
</dbReference>
<evidence type="ECO:0000313" key="3">
    <source>
        <dbReference type="EMBL" id="MFC5299074.1"/>
    </source>
</evidence>
<dbReference type="EC" id="2.1.1.-" evidence="3"/>
<dbReference type="GO" id="GO:0008168">
    <property type="term" value="F:methyltransferase activity"/>
    <property type="evidence" value="ECO:0007669"/>
    <property type="project" value="UniProtKB-KW"/>
</dbReference>
<dbReference type="PANTHER" id="PTHR43591">
    <property type="entry name" value="METHYLTRANSFERASE"/>
    <property type="match status" value="1"/>
</dbReference>
<evidence type="ECO:0000313" key="4">
    <source>
        <dbReference type="Proteomes" id="UP001595937"/>
    </source>
</evidence>
<keyword evidence="3" id="KW-0489">Methyltransferase</keyword>
<keyword evidence="4" id="KW-1185">Reference proteome</keyword>
<dbReference type="EMBL" id="JBHSLN010000086">
    <property type="protein sequence ID" value="MFC5299074.1"/>
    <property type="molecule type" value="Genomic_DNA"/>
</dbReference>
<feature type="region of interest" description="Disordered" evidence="1">
    <location>
        <begin position="223"/>
        <end position="242"/>
    </location>
</feature>
<comment type="caution">
    <text evidence="3">The sequence shown here is derived from an EMBL/GenBank/DDBJ whole genome shotgun (WGS) entry which is preliminary data.</text>
</comment>
<dbReference type="InterPro" id="IPR029063">
    <property type="entry name" value="SAM-dependent_MTases_sf"/>
</dbReference>
<proteinExistence type="predicted"/>
<gene>
    <name evidence="3" type="ORF">ACFPK8_16290</name>
</gene>
<feature type="domain" description="Methyltransferase type 11" evidence="2">
    <location>
        <begin position="56"/>
        <end position="150"/>
    </location>
</feature>
<reference evidence="4" key="1">
    <citation type="journal article" date="2019" name="Int. J. Syst. Evol. Microbiol.">
        <title>The Global Catalogue of Microorganisms (GCM) 10K type strain sequencing project: providing services to taxonomists for standard genome sequencing and annotation.</title>
        <authorList>
            <consortium name="The Broad Institute Genomics Platform"/>
            <consortium name="The Broad Institute Genome Sequencing Center for Infectious Disease"/>
            <person name="Wu L."/>
            <person name="Ma J."/>
        </authorList>
    </citation>
    <scope>NUCLEOTIDE SEQUENCE [LARGE SCALE GENOMIC DNA]</scope>
    <source>
        <strain evidence="4">CGMCC 1.16455</strain>
    </source>
</reference>
<dbReference type="Proteomes" id="UP001595937">
    <property type="component" value="Unassembled WGS sequence"/>
</dbReference>
<dbReference type="GeneID" id="303297874"/>
<dbReference type="GO" id="GO:0032259">
    <property type="term" value="P:methylation"/>
    <property type="evidence" value="ECO:0007669"/>
    <property type="project" value="UniProtKB-KW"/>
</dbReference>
<dbReference type="Pfam" id="PF08241">
    <property type="entry name" value="Methyltransf_11"/>
    <property type="match status" value="1"/>
</dbReference>
<sequence length="242" mass="26534">MTPTADPAQARWNDYWTRYAAEYDEHQLCRLAHPEERETWSRVWTEVLPTGTSTILDAGTGSGNMALLLAGSGHTVTGIDLATGMLEQAHTKCADHPDPPTFLVGDAVDPPFAPGSFDAIISRYLLWTLRDASTALARWFELLCPGGVLVAVDAPWFRGEGALPRGTERQDHFASAYDAEAFERLTFGRAGTEQIIAEWEAAGFVDVRADPLTEVLELDRANGVAPGHSPQLQQRFSARRPD</sequence>
<dbReference type="RefSeq" id="WP_343924689.1">
    <property type="nucleotide sequence ID" value="NZ_BAAAIR010000042.1"/>
</dbReference>
<evidence type="ECO:0000259" key="2">
    <source>
        <dbReference type="Pfam" id="PF08241"/>
    </source>
</evidence>
<dbReference type="SUPFAM" id="SSF53335">
    <property type="entry name" value="S-adenosyl-L-methionine-dependent methyltransferases"/>
    <property type="match status" value="1"/>
</dbReference>
<evidence type="ECO:0000256" key="1">
    <source>
        <dbReference type="SAM" id="MobiDB-lite"/>
    </source>
</evidence>
<dbReference type="Gene3D" id="3.40.50.150">
    <property type="entry name" value="Vaccinia Virus protein VP39"/>
    <property type="match status" value="1"/>
</dbReference>
<name>A0ABW0FK23_9MICO</name>
<keyword evidence="3" id="KW-0808">Transferase</keyword>